<organism evidence="1 2">
    <name type="scientific">Streptomyces yunnanensis</name>
    <dbReference type="NCBI Taxonomy" id="156453"/>
    <lineage>
        <taxon>Bacteria</taxon>
        <taxon>Bacillati</taxon>
        <taxon>Actinomycetota</taxon>
        <taxon>Actinomycetes</taxon>
        <taxon>Kitasatosporales</taxon>
        <taxon>Streptomycetaceae</taxon>
        <taxon>Streptomyces</taxon>
    </lineage>
</organism>
<gene>
    <name evidence="1" type="ORF">SAMN05216268_104264</name>
</gene>
<proteinExistence type="predicted"/>
<dbReference type="Proteomes" id="UP000184388">
    <property type="component" value="Unassembled WGS sequence"/>
</dbReference>
<evidence type="ECO:0000313" key="2">
    <source>
        <dbReference type="Proteomes" id="UP000184388"/>
    </source>
</evidence>
<evidence type="ECO:0000313" key="1">
    <source>
        <dbReference type="EMBL" id="SHL42470.1"/>
    </source>
</evidence>
<dbReference type="RefSeq" id="WP_073443968.1">
    <property type="nucleotide sequence ID" value="NZ_FRBK01000004.1"/>
</dbReference>
<reference evidence="2" key="1">
    <citation type="submission" date="2016-11" db="EMBL/GenBank/DDBJ databases">
        <authorList>
            <person name="Jaros S."/>
            <person name="Januszkiewicz K."/>
            <person name="Wedrychowicz H."/>
        </authorList>
    </citation>
    <scope>NUCLEOTIDE SEQUENCE [LARGE SCALE GENOMIC DNA]</scope>
    <source>
        <strain evidence="2">CGMCC 4.3555</strain>
    </source>
</reference>
<protein>
    <submittedName>
        <fullName evidence="1">Uncharacterized protein</fullName>
    </submittedName>
</protein>
<sequence>MSTGPEAPQHDDHGQHFHRFLILGKEKLFFYHLALYKDSGHNYQAVFTFEVPVALRDKYLEDLKANENKWVFYSLYCPDHFELPKLKEGKEFNVHLERVLVSDNGDTRTFQTMTENLTKVVCKPTDVLHFRKLGGMDYPDYLTYLVFGEGKEIHIAHQLAQHPNFDEVVTVTPDQTIDPATLKKAPTFVIESIKDPKEAAKESKLKKGQKYQGKINGSSPLIDFTVGRQGWWNRTSLNNT</sequence>
<dbReference type="EMBL" id="FRBK01000004">
    <property type="protein sequence ID" value="SHL42470.1"/>
    <property type="molecule type" value="Genomic_DNA"/>
</dbReference>
<comment type="caution">
    <text evidence="1">The sequence shown here is derived from an EMBL/GenBank/DDBJ whole genome shotgun (WGS) entry which is preliminary data.</text>
</comment>
<name>A0A9X8MQ98_9ACTN</name>
<dbReference type="AlphaFoldDB" id="A0A9X8MQ98"/>
<accession>A0A9X8MQ98</accession>